<dbReference type="GO" id="GO:0005881">
    <property type="term" value="C:cytoplasmic microtubule"/>
    <property type="evidence" value="ECO:0007669"/>
    <property type="project" value="TreeGrafter"/>
</dbReference>
<dbReference type="EMBL" id="KB203566">
    <property type="protein sequence ID" value="ESO84025.1"/>
    <property type="molecule type" value="Genomic_DNA"/>
</dbReference>
<evidence type="ECO:0000313" key="8">
    <source>
        <dbReference type="Proteomes" id="UP000030746"/>
    </source>
</evidence>
<dbReference type="PANTHER" id="PTHR31144:SF1">
    <property type="entry name" value="UPF0602 PROTEIN C4ORF47"/>
    <property type="match status" value="1"/>
</dbReference>
<feature type="region of interest" description="Disordered" evidence="6">
    <location>
        <begin position="79"/>
        <end position="110"/>
    </location>
</feature>
<dbReference type="OMA" id="YMMEEAK"/>
<name>V3ZNH3_LOTGI</name>
<dbReference type="Proteomes" id="UP000030746">
    <property type="component" value="Unassembled WGS sequence"/>
</dbReference>
<dbReference type="GeneID" id="20246260"/>
<protein>
    <recommendedName>
        <fullName evidence="5">Cilia-and flagella-associated protein 96</fullName>
    </recommendedName>
</protein>
<evidence type="ECO:0000256" key="6">
    <source>
        <dbReference type="SAM" id="MobiDB-lite"/>
    </source>
</evidence>
<evidence type="ECO:0000256" key="5">
    <source>
        <dbReference type="ARBA" id="ARBA00035693"/>
    </source>
</evidence>
<keyword evidence="8" id="KW-1185">Reference proteome</keyword>
<dbReference type="STRING" id="225164.V3ZNH3"/>
<evidence type="ECO:0000256" key="4">
    <source>
        <dbReference type="ARBA" id="ARBA00035656"/>
    </source>
</evidence>
<keyword evidence="2" id="KW-0963">Cytoplasm</keyword>
<dbReference type="Pfam" id="PF15239">
    <property type="entry name" value="CFAP96-like"/>
    <property type="match status" value="1"/>
</dbReference>
<gene>
    <name evidence="7" type="ORF">LOTGIDRAFT_210983</name>
</gene>
<comment type="similarity">
    <text evidence="4">Belongs to the CFAP96 family.</text>
</comment>
<feature type="region of interest" description="Disordered" evidence="6">
    <location>
        <begin position="203"/>
        <end position="246"/>
    </location>
</feature>
<dbReference type="PANTHER" id="PTHR31144">
    <property type="entry name" value="UPF0602 PROTEIN C4ORF47"/>
    <property type="match status" value="1"/>
</dbReference>
<dbReference type="GO" id="GO:0005813">
    <property type="term" value="C:centrosome"/>
    <property type="evidence" value="ECO:0007669"/>
    <property type="project" value="UniProtKB-SubCell"/>
</dbReference>
<dbReference type="KEGG" id="lgi:LOTGIDRAFT_210983"/>
<organism evidence="7 8">
    <name type="scientific">Lottia gigantea</name>
    <name type="common">Giant owl limpet</name>
    <dbReference type="NCBI Taxonomy" id="225164"/>
    <lineage>
        <taxon>Eukaryota</taxon>
        <taxon>Metazoa</taxon>
        <taxon>Spiralia</taxon>
        <taxon>Lophotrochozoa</taxon>
        <taxon>Mollusca</taxon>
        <taxon>Gastropoda</taxon>
        <taxon>Patellogastropoda</taxon>
        <taxon>Lottioidea</taxon>
        <taxon>Lottiidae</taxon>
        <taxon>Lottia</taxon>
    </lineage>
</organism>
<reference evidence="7 8" key="1">
    <citation type="journal article" date="2013" name="Nature">
        <title>Insights into bilaterian evolution from three spiralian genomes.</title>
        <authorList>
            <person name="Simakov O."/>
            <person name="Marletaz F."/>
            <person name="Cho S.J."/>
            <person name="Edsinger-Gonzales E."/>
            <person name="Havlak P."/>
            <person name="Hellsten U."/>
            <person name="Kuo D.H."/>
            <person name="Larsson T."/>
            <person name="Lv J."/>
            <person name="Arendt D."/>
            <person name="Savage R."/>
            <person name="Osoegawa K."/>
            <person name="de Jong P."/>
            <person name="Grimwood J."/>
            <person name="Chapman J.A."/>
            <person name="Shapiro H."/>
            <person name="Aerts A."/>
            <person name="Otillar R.P."/>
            <person name="Terry A.Y."/>
            <person name="Boore J.L."/>
            <person name="Grigoriev I.V."/>
            <person name="Lindberg D.R."/>
            <person name="Seaver E.C."/>
            <person name="Weisblat D.A."/>
            <person name="Putnam N.H."/>
            <person name="Rokhsar D.S."/>
        </authorList>
    </citation>
    <scope>NUCLEOTIDE SEQUENCE [LARGE SCALE GENOMIC DNA]</scope>
</reference>
<sequence>MGDRKNDMERVGLFQEMGYVSIGDKYKAPGISFNEKSAKGKQMLPGGTKDKSALQHGYFNDKFTRVLEGEAYSDPIKMRRQNRLEEAKRNLSKPFLPSSGDRKPSGLGSHFGTFGGNVSAFSPGVSAGKGYKAPGKNVLTNPGKKGTGFGYAGVTLSAYPPYKSEHYDRARELIKKEVELHRKSVKGGSFKLNLHPQAYFDNNPYKTDKNLPPLQKTPSGKSDLKPFKPSSPGKKPAGAKIGTFDPYPTHSTDPYNVKYVRPVHVVNKSGKIFSPSQGPKTTPCNSIVNQNVLRTMNVQNYRSMTVM</sequence>
<dbReference type="HOGENOM" id="CLU_078899_0_0_1"/>
<evidence type="ECO:0000256" key="2">
    <source>
        <dbReference type="ARBA" id="ARBA00022490"/>
    </source>
</evidence>
<evidence type="ECO:0000313" key="7">
    <source>
        <dbReference type="EMBL" id="ESO84025.1"/>
    </source>
</evidence>
<dbReference type="InterPro" id="IPR029358">
    <property type="entry name" value="CFAP96"/>
</dbReference>
<dbReference type="RefSeq" id="XP_009065153.1">
    <property type="nucleotide sequence ID" value="XM_009066905.1"/>
</dbReference>
<keyword evidence="3" id="KW-0206">Cytoskeleton</keyword>
<evidence type="ECO:0000256" key="3">
    <source>
        <dbReference type="ARBA" id="ARBA00023212"/>
    </source>
</evidence>
<dbReference type="OrthoDB" id="283553at2759"/>
<feature type="compositionally biased region" description="Low complexity" evidence="6">
    <location>
        <begin position="227"/>
        <end position="240"/>
    </location>
</feature>
<dbReference type="AlphaFoldDB" id="V3ZNH3"/>
<evidence type="ECO:0000256" key="1">
    <source>
        <dbReference type="ARBA" id="ARBA00004300"/>
    </source>
</evidence>
<comment type="subcellular location">
    <subcellularLocation>
        <location evidence="1">Cytoplasm</location>
        <location evidence="1">Cytoskeleton</location>
        <location evidence="1">Microtubule organizing center</location>
        <location evidence="1">Centrosome</location>
    </subcellularLocation>
</comment>
<dbReference type="CTD" id="20246260"/>
<proteinExistence type="inferred from homology"/>
<accession>V3ZNH3</accession>